<sequence>MSLITVLFIAIGLSMDAFAVSVTSGFAIKNLKANNAFKIAFFFGAFQAMMPVVGWLAGAGVRDSISSFDHWIAFGLLSIIGCKMIFESTKMKEDKGTNNPLNLYTLLILSVATSIDALAVGLSLAFLKVYIVTPAAIIGAVTFLLSFIGVFVGNRVGHFFENKIEILGGLILIAIGVKILAEHLF</sequence>
<feature type="transmembrane region" description="Helical" evidence="8">
    <location>
        <begin position="70"/>
        <end position="89"/>
    </location>
</feature>
<organism evidence="9 10">
    <name type="scientific">Candidatus Schekmanbacteria bacterium RIFCSPLOWO2_12_FULL_38_15</name>
    <dbReference type="NCBI Taxonomy" id="1817883"/>
    <lineage>
        <taxon>Bacteria</taxon>
        <taxon>Candidatus Schekmaniibacteriota</taxon>
    </lineage>
</organism>
<dbReference type="Proteomes" id="UP000178082">
    <property type="component" value="Unassembled WGS sequence"/>
</dbReference>
<feature type="transmembrane region" description="Helical" evidence="8">
    <location>
        <begin position="6"/>
        <end position="27"/>
    </location>
</feature>
<reference evidence="9 10" key="1">
    <citation type="journal article" date="2016" name="Nat. Commun.">
        <title>Thousands of microbial genomes shed light on interconnected biogeochemical processes in an aquifer system.</title>
        <authorList>
            <person name="Anantharaman K."/>
            <person name="Brown C.T."/>
            <person name="Hug L.A."/>
            <person name="Sharon I."/>
            <person name="Castelle C.J."/>
            <person name="Probst A.J."/>
            <person name="Thomas B.C."/>
            <person name="Singh A."/>
            <person name="Wilkins M.J."/>
            <person name="Karaoz U."/>
            <person name="Brodie E.L."/>
            <person name="Williams K.H."/>
            <person name="Hubbard S.S."/>
            <person name="Banfield J.F."/>
        </authorList>
    </citation>
    <scope>NUCLEOTIDE SEQUENCE [LARGE SCALE GENOMIC DNA]</scope>
</reference>
<comment type="function">
    <text evidence="8">Probably functions as a manganese efflux pump.</text>
</comment>
<gene>
    <name evidence="8" type="primary">mntP</name>
    <name evidence="9" type="ORF">A3G31_04670</name>
</gene>
<dbReference type="EMBL" id="MGDI01000002">
    <property type="protein sequence ID" value="OGL55302.1"/>
    <property type="molecule type" value="Genomic_DNA"/>
</dbReference>
<keyword evidence="3 8" id="KW-0812">Transmembrane</keyword>
<evidence type="ECO:0000313" key="9">
    <source>
        <dbReference type="EMBL" id="OGL55302.1"/>
    </source>
</evidence>
<dbReference type="GO" id="GO:0005384">
    <property type="term" value="F:manganese ion transmembrane transporter activity"/>
    <property type="evidence" value="ECO:0007669"/>
    <property type="project" value="UniProtKB-UniRule"/>
</dbReference>
<evidence type="ECO:0000256" key="4">
    <source>
        <dbReference type="ARBA" id="ARBA00022989"/>
    </source>
</evidence>
<keyword evidence="1 8" id="KW-0813">Transport</keyword>
<evidence type="ECO:0000256" key="2">
    <source>
        <dbReference type="ARBA" id="ARBA00022475"/>
    </source>
</evidence>
<keyword evidence="2 8" id="KW-1003">Cell membrane</keyword>
<name>A0A1F7SNE5_9BACT</name>
<feature type="transmembrane region" description="Helical" evidence="8">
    <location>
        <begin position="39"/>
        <end position="58"/>
    </location>
</feature>
<keyword evidence="6 8" id="KW-0472">Membrane</keyword>
<keyword evidence="7 8" id="KW-0464">Manganese</keyword>
<dbReference type="InterPro" id="IPR022929">
    <property type="entry name" value="Put_MntP"/>
</dbReference>
<evidence type="ECO:0000256" key="1">
    <source>
        <dbReference type="ARBA" id="ARBA00022448"/>
    </source>
</evidence>
<evidence type="ECO:0000256" key="6">
    <source>
        <dbReference type="ARBA" id="ARBA00023136"/>
    </source>
</evidence>
<feature type="transmembrane region" description="Helical" evidence="8">
    <location>
        <begin position="101"/>
        <end position="125"/>
    </location>
</feature>
<keyword evidence="4 8" id="KW-1133">Transmembrane helix</keyword>
<dbReference type="Pfam" id="PF02659">
    <property type="entry name" value="Mntp"/>
    <property type="match status" value="1"/>
</dbReference>
<dbReference type="AlphaFoldDB" id="A0A1F7SNE5"/>
<dbReference type="HAMAP" id="MF_01521">
    <property type="entry name" value="MntP_pump"/>
    <property type="match status" value="1"/>
</dbReference>
<evidence type="ECO:0000256" key="3">
    <source>
        <dbReference type="ARBA" id="ARBA00022692"/>
    </source>
</evidence>
<evidence type="ECO:0000256" key="7">
    <source>
        <dbReference type="ARBA" id="ARBA00023211"/>
    </source>
</evidence>
<comment type="caution">
    <text evidence="9">The sequence shown here is derived from an EMBL/GenBank/DDBJ whole genome shotgun (WGS) entry which is preliminary data.</text>
</comment>
<proteinExistence type="inferred from homology"/>
<evidence type="ECO:0000313" key="10">
    <source>
        <dbReference type="Proteomes" id="UP000178082"/>
    </source>
</evidence>
<keyword evidence="5 8" id="KW-0406">Ion transport</keyword>
<dbReference type="GO" id="GO:0005886">
    <property type="term" value="C:plasma membrane"/>
    <property type="evidence" value="ECO:0007669"/>
    <property type="project" value="UniProtKB-SubCell"/>
</dbReference>
<evidence type="ECO:0000256" key="5">
    <source>
        <dbReference type="ARBA" id="ARBA00023065"/>
    </source>
</evidence>
<dbReference type="PANTHER" id="PTHR35529:SF1">
    <property type="entry name" value="MANGANESE EFFLUX PUMP MNTP-RELATED"/>
    <property type="match status" value="1"/>
</dbReference>
<evidence type="ECO:0000256" key="8">
    <source>
        <dbReference type="HAMAP-Rule" id="MF_01521"/>
    </source>
</evidence>
<accession>A0A1F7SNE5</accession>
<dbReference type="InterPro" id="IPR003810">
    <property type="entry name" value="Mntp/YtaF"/>
</dbReference>
<comment type="similarity">
    <text evidence="8">Belongs to the MntP (TC 9.B.29) family.</text>
</comment>
<comment type="subcellular location">
    <subcellularLocation>
        <location evidence="8">Cell membrane</location>
        <topology evidence="8">Multi-pass membrane protein</topology>
    </subcellularLocation>
</comment>
<feature type="transmembrane region" description="Helical" evidence="8">
    <location>
        <begin position="164"/>
        <end position="181"/>
    </location>
</feature>
<feature type="transmembrane region" description="Helical" evidence="8">
    <location>
        <begin position="131"/>
        <end position="152"/>
    </location>
</feature>
<dbReference type="PANTHER" id="PTHR35529">
    <property type="entry name" value="MANGANESE EFFLUX PUMP MNTP-RELATED"/>
    <property type="match status" value="1"/>
</dbReference>
<protein>
    <recommendedName>
        <fullName evidence="8">Putative manganese efflux pump MntP</fullName>
    </recommendedName>
</protein>